<proteinExistence type="predicted"/>
<dbReference type="Pfam" id="PF01841">
    <property type="entry name" value="Transglut_core"/>
    <property type="match status" value="1"/>
</dbReference>
<feature type="domain" description="Transglutaminase-like" evidence="2">
    <location>
        <begin position="1043"/>
        <end position="1104"/>
    </location>
</feature>
<accession>A0A0U2V544</accession>
<keyword evidence="4" id="KW-1185">Reference proteome</keyword>
<dbReference type="InterPro" id="IPR002931">
    <property type="entry name" value="Transglutaminase-like"/>
</dbReference>
<evidence type="ECO:0000259" key="2">
    <source>
        <dbReference type="SMART" id="SM00460"/>
    </source>
</evidence>
<organism evidence="3 4">
    <name type="scientific">Methanobrevibacter millerae</name>
    <dbReference type="NCBI Taxonomy" id="230361"/>
    <lineage>
        <taxon>Archaea</taxon>
        <taxon>Methanobacteriati</taxon>
        <taxon>Methanobacteriota</taxon>
        <taxon>Methanomada group</taxon>
        <taxon>Methanobacteria</taxon>
        <taxon>Methanobacteriales</taxon>
        <taxon>Methanobacteriaceae</taxon>
        <taxon>Methanobrevibacter</taxon>
    </lineage>
</organism>
<dbReference type="KEGG" id="mmil:sm9_1707"/>
<dbReference type="EMBL" id="CP011266">
    <property type="protein sequence ID" value="ALT69474.1"/>
    <property type="molecule type" value="Genomic_DNA"/>
</dbReference>
<evidence type="ECO:0000313" key="3">
    <source>
        <dbReference type="EMBL" id="ALT69474.1"/>
    </source>
</evidence>
<feature type="transmembrane region" description="Helical" evidence="1">
    <location>
        <begin position="30"/>
        <end position="49"/>
    </location>
</feature>
<dbReference type="InterPro" id="IPR038765">
    <property type="entry name" value="Papain-like_cys_pep_sf"/>
</dbReference>
<gene>
    <name evidence="3" type="ORF">sm9_1707</name>
</gene>
<keyword evidence="1" id="KW-0472">Membrane</keyword>
<dbReference type="SUPFAM" id="SSF54001">
    <property type="entry name" value="Cysteine proteinases"/>
    <property type="match status" value="1"/>
</dbReference>
<evidence type="ECO:0000313" key="4">
    <source>
        <dbReference type="Proteomes" id="UP000067738"/>
    </source>
</evidence>
<dbReference type="PANTHER" id="PTHR33490">
    <property type="entry name" value="BLR5614 PROTEIN-RELATED"/>
    <property type="match status" value="1"/>
</dbReference>
<dbReference type="Gene3D" id="2.60.40.10">
    <property type="entry name" value="Immunoglobulins"/>
    <property type="match status" value="2"/>
</dbReference>
<dbReference type="AlphaFoldDB" id="A0A0U2V544"/>
<dbReference type="SMART" id="SM00460">
    <property type="entry name" value="TGc"/>
    <property type="match status" value="1"/>
</dbReference>
<dbReference type="SUPFAM" id="SSF49373">
    <property type="entry name" value="Invasin/intimin cell-adhesion fragments"/>
    <property type="match status" value="1"/>
</dbReference>
<evidence type="ECO:0000256" key="1">
    <source>
        <dbReference type="SAM" id="Phobius"/>
    </source>
</evidence>
<dbReference type="InterPro" id="IPR008964">
    <property type="entry name" value="Invasin/intimin_cell_adhesion"/>
</dbReference>
<dbReference type="PATRIC" id="fig|230361.4.peg.1766"/>
<sequence>MNTNLSIYHIFIKIFVMRVRGGKISNINKVIIFSIVFTVFLMIGSVSAIDSNVTIDDSNLLNENNKIVFSLQNLEVSSDDSIPETPSHDDNYSSDEDEGLFTSQYISDDELLVNDAQSTSLAGNDTELYFKNGTAYEVVLSDSEGTLLTNQSVIFNINGINYTRTTNDQGIASILINLNSGDYTIGALFAGTSSYESSSTTNIVKVLSTISGEDVEKYYRNDTQYYATFVDGQGALLNNTTVAFNINGVFYERKTNENGTAKLNINLNSGDYILTAINPINGEMCSNNITVLSTIAGDDVVKYYKNDTQYYATFVDNEGNLLTNTNVTFNINGVYYTRTTNDSGMAKLNINLNPDNYTITAINPINGEMHSNNIEVLPTISADDLNMIYRNSSFVAYVIDDEGNPLVGGNVTFNINGIFYTRVTGNDGDAHLNINLNVGNYTITSTTDNGLSVSNIITINKAKSIINGNDAHIILGTDRVYAVNLIGENNKSISNANVYFKYANLTQTAISDENGLAEIPVSNLSEGTYDIEIGFDGNWNYYSSNITKKFVVANSTVILSGNDISMVYNDGSRFNVTLTDLDSKPLVNETITFTINGMSYNRTTNDGGVAGLSINLIPGTYEIFYSYSNVDSVDYNDGTNTIVVDKMFAEFIADDLAKNYSESASFVATLVDKNSTPIANTVVSFTINGVSYNRTTNESGVAKLNVGLPVGYYEITTSLDNVFYSAKTISNHILVNGTIFEADDLDIIVGTTGYFSVTLLDAYYNPISNVSIQFNYADLTVNNITDSDGIATIEINGLNKGLYPITYSYDNESNVGLSFINVVGTISLNDLISAANSVNQYIEVNAALPSNVLIGEDTFSTAQYLYLISEAIIGISNGDYSDLYVFDVSDPDSPGSASNMGSLSEYVALASSVFVSMTDGVTPNSVDTSIGTIGYDGIVYALTRVIVYYGLNNNLPSSVSIKSLKLYEPQSSLDKKNTITDLTPYLSSSTNCQVTNAQIVALANSLTQGLTNSVDKAKAIYNYVRDQISYSFYYDTHYGAVGTLNAGTGNCVDQAHLSIALYRAAGLPARYVHGTCVFSSGSTYGHVWAQVLIGDTWIVSDSTSTRNSFDNVVNWNNYNYSLNGYYSSISF</sequence>
<keyword evidence="1" id="KW-1133">Transmembrane helix</keyword>
<protein>
    <submittedName>
        <fullName evidence="3">Adhesin-like protein with transglutaminase domain</fullName>
    </submittedName>
</protein>
<reference evidence="3 4" key="1">
    <citation type="submission" date="2015-04" db="EMBL/GenBank/DDBJ databases">
        <title>The complete genome sequence of the rumen methanogen Methanobrevibacter millerae SM9.</title>
        <authorList>
            <person name="Leahy S.C."/>
            <person name="Kelly W.J."/>
            <person name="Pacheco D.M."/>
            <person name="Li D."/>
            <person name="Altermann E."/>
            <person name="Attwood G.T."/>
        </authorList>
    </citation>
    <scope>NUCLEOTIDE SEQUENCE [LARGE SCALE GENOMIC DNA]</scope>
    <source>
        <strain evidence="3 4">SM9</strain>
    </source>
</reference>
<keyword evidence="1" id="KW-0812">Transmembrane</keyword>
<name>A0A0U2V544_9EURY</name>
<dbReference type="Proteomes" id="UP000067738">
    <property type="component" value="Chromosome"/>
</dbReference>
<dbReference type="Gene3D" id="3.10.620.30">
    <property type="match status" value="1"/>
</dbReference>
<dbReference type="InterPro" id="IPR013783">
    <property type="entry name" value="Ig-like_fold"/>
</dbReference>